<dbReference type="InterPro" id="IPR044971">
    <property type="entry name" value="SEP2"/>
</dbReference>
<comment type="caution">
    <text evidence="2">The sequence shown here is derived from an EMBL/GenBank/DDBJ whole genome shotgun (WGS) entry which is preliminary data.</text>
</comment>
<dbReference type="GO" id="GO:0071486">
    <property type="term" value="P:cellular response to high light intensity"/>
    <property type="evidence" value="ECO:0007669"/>
    <property type="project" value="InterPro"/>
</dbReference>
<dbReference type="PANTHER" id="PTHR36490">
    <property type="entry name" value="STRESS ENHANCED PROTEIN 2, CHLOROPLASTIC"/>
    <property type="match status" value="1"/>
</dbReference>
<dbReference type="EMBL" id="QGNW01000005">
    <property type="protein sequence ID" value="RVX21528.1"/>
    <property type="molecule type" value="Genomic_DNA"/>
</dbReference>
<dbReference type="AlphaFoldDB" id="A0A438KJZ1"/>
<keyword evidence="1" id="KW-0812">Transmembrane</keyword>
<protein>
    <submittedName>
        <fullName evidence="2">Stress enhanced protein 2, chloroplastic</fullName>
    </submittedName>
</protein>
<accession>A0A438KJZ1</accession>
<reference evidence="2 3" key="1">
    <citation type="journal article" date="2018" name="PLoS Genet.">
        <title>Population sequencing reveals clonal diversity and ancestral inbreeding in the grapevine cultivar Chardonnay.</title>
        <authorList>
            <person name="Roach M.J."/>
            <person name="Johnson D.L."/>
            <person name="Bohlmann J."/>
            <person name="van Vuuren H.J."/>
            <person name="Jones S.J."/>
            <person name="Pretorius I.S."/>
            <person name="Schmidt S.A."/>
            <person name="Borneman A.R."/>
        </authorList>
    </citation>
    <scope>NUCLEOTIDE SEQUENCE [LARGE SCALE GENOMIC DNA]</scope>
    <source>
        <strain evidence="3">cv. Chardonnay</strain>
        <tissue evidence="2">Leaf</tissue>
    </source>
</reference>
<name>A0A438KJZ1_VITVI</name>
<sequence length="191" mass="20778">MATAAQAVLRVLQSQKSAAPAREPAVVPAQKLRASDSSPDNLKIVLQPRLCTLRSYGPDRSGVIKTLRDDDDVSPFFATLSEYIESSKKSQDFEIISGRLAMIVFAATVTMEMVTGNSLFRKMDLQGIAEAGGVCVGAVACAAVFAWFSSARNRVGRIFTISCNTFIDSLIDHIIDGLFYESESNDWSDEI</sequence>
<feature type="transmembrane region" description="Helical" evidence="1">
    <location>
        <begin position="96"/>
        <end position="115"/>
    </location>
</feature>
<keyword evidence="1" id="KW-1133">Transmembrane helix</keyword>
<organism evidence="2 3">
    <name type="scientific">Vitis vinifera</name>
    <name type="common">Grape</name>
    <dbReference type="NCBI Taxonomy" id="29760"/>
    <lineage>
        <taxon>Eukaryota</taxon>
        <taxon>Viridiplantae</taxon>
        <taxon>Streptophyta</taxon>
        <taxon>Embryophyta</taxon>
        <taxon>Tracheophyta</taxon>
        <taxon>Spermatophyta</taxon>
        <taxon>Magnoliopsida</taxon>
        <taxon>eudicotyledons</taxon>
        <taxon>Gunneridae</taxon>
        <taxon>Pentapetalae</taxon>
        <taxon>rosids</taxon>
        <taxon>Vitales</taxon>
        <taxon>Vitaceae</taxon>
        <taxon>Viteae</taxon>
        <taxon>Vitis</taxon>
    </lineage>
</organism>
<evidence type="ECO:0000313" key="3">
    <source>
        <dbReference type="Proteomes" id="UP000288805"/>
    </source>
</evidence>
<gene>
    <name evidence="2" type="primary">SEP2_1</name>
    <name evidence="2" type="ORF">CK203_001897</name>
</gene>
<dbReference type="SUPFAM" id="SSF103511">
    <property type="entry name" value="Chlorophyll a-b binding protein"/>
    <property type="match status" value="1"/>
</dbReference>
<keyword evidence="1" id="KW-0472">Membrane</keyword>
<proteinExistence type="predicted"/>
<dbReference type="PANTHER" id="PTHR36490:SF1">
    <property type="entry name" value="STRESS ENHANCED PROTEIN 2, CHLOROPLASTIC"/>
    <property type="match status" value="1"/>
</dbReference>
<evidence type="ECO:0000313" key="2">
    <source>
        <dbReference type="EMBL" id="RVX21528.1"/>
    </source>
</evidence>
<feature type="transmembrane region" description="Helical" evidence="1">
    <location>
        <begin position="127"/>
        <end position="148"/>
    </location>
</feature>
<evidence type="ECO:0000256" key="1">
    <source>
        <dbReference type="SAM" id="Phobius"/>
    </source>
</evidence>
<dbReference type="Proteomes" id="UP000288805">
    <property type="component" value="Unassembled WGS sequence"/>
</dbReference>